<comment type="similarity">
    <text evidence="1">Belongs to the catalase family.</text>
</comment>
<dbReference type="EMBL" id="JAJUBB010000016">
    <property type="protein sequence ID" value="MDD1783118.1"/>
    <property type="molecule type" value="Genomic_DNA"/>
</dbReference>
<proteinExistence type="inferred from homology"/>
<keyword evidence="2" id="KW-0732">Signal</keyword>
<protein>
    <recommendedName>
        <fullName evidence="1">Catalase-related peroxidase</fullName>
        <ecNumber evidence="1">1.11.1.-</ecNumber>
    </recommendedName>
</protein>
<comment type="caution">
    <text evidence="3">The sequence shown here is derived from an EMBL/GenBank/DDBJ whole genome shotgun (WGS) entry which is preliminary data.</text>
</comment>
<organism evidence="3 4">
    <name type="scientific">Enterovibrio qingdaonensis</name>
    <dbReference type="NCBI Taxonomy" id="2899818"/>
    <lineage>
        <taxon>Bacteria</taxon>
        <taxon>Pseudomonadati</taxon>
        <taxon>Pseudomonadota</taxon>
        <taxon>Gammaproteobacteria</taxon>
        <taxon>Vibrionales</taxon>
        <taxon>Vibrionaceae</taxon>
        <taxon>Enterovibrio</taxon>
    </lineage>
</organism>
<evidence type="ECO:0000256" key="1">
    <source>
        <dbReference type="PIRNR" id="PIRNR000296"/>
    </source>
</evidence>
<reference evidence="3" key="1">
    <citation type="submission" date="2021-12" db="EMBL/GenBank/DDBJ databases">
        <title>Enterovibrio ZSDZ35 sp. nov. and Enterovibrio ZSDZ42 sp. nov., isolated from coastal seawater in Qingdao.</title>
        <authorList>
            <person name="Zhang P."/>
        </authorList>
    </citation>
    <scope>NUCLEOTIDE SEQUENCE</scope>
    <source>
        <strain evidence="3">ZSDZ35</strain>
    </source>
</reference>
<feature type="signal peptide" evidence="2">
    <location>
        <begin position="1"/>
        <end position="20"/>
    </location>
</feature>
<keyword evidence="1" id="KW-0349">Heme</keyword>
<dbReference type="Gene3D" id="1.20.1280.120">
    <property type="match status" value="1"/>
</dbReference>
<dbReference type="RefSeq" id="WP_274143772.1">
    <property type="nucleotide sequence ID" value="NZ_JAJUBB010000016.1"/>
</dbReference>
<dbReference type="EC" id="1.11.1.-" evidence="1"/>
<evidence type="ECO:0000313" key="4">
    <source>
        <dbReference type="Proteomes" id="UP001149821"/>
    </source>
</evidence>
<dbReference type="Gene3D" id="2.40.180.10">
    <property type="entry name" value="Catalase core domain"/>
    <property type="match status" value="1"/>
</dbReference>
<dbReference type="InterPro" id="IPR024168">
    <property type="entry name" value="Catalase_SrpA-type_pred"/>
</dbReference>
<dbReference type="PROSITE" id="PS51402">
    <property type="entry name" value="CATALASE_3"/>
    <property type="match status" value="1"/>
</dbReference>
<dbReference type="SUPFAM" id="SSF56634">
    <property type="entry name" value="Heme-dependent catalase-like"/>
    <property type="match status" value="1"/>
</dbReference>
<sequence length="320" mass="35066">MRIVWFTTLLASVTSFPTSAETRPTFPIEMIDAFEAQFGVTEGKRRNHTKGFCFEGHLAPQESSIALYSNATMFKAPSRVIGRLSHSGGNNEAPDNQFGGVGIGLSILDQDGNNSRMALNTLDFFPVATPEAFLALNQAKALGKDAVAKVKQKYPEIGTFGAHMAKKDKTVKPYEDQTYNGVNSFYFVDEAGTKTPFRWTFTPTKQHGINVDTGTDFFFDNLASSLKRGEVSWDMTAILANSEDDINNAAVQWTGEHKTVTPTRLVIERISPESEGRCDTIVFDPLVLAKGLAPSDDPILLIRSPVYAVGAGRRLSEKAE</sequence>
<keyword evidence="1" id="KW-0560">Oxidoreductase</keyword>
<accession>A0ABT5QQ50</accession>
<keyword evidence="1" id="KW-0408">Iron</keyword>
<dbReference type="PIRSF" id="PIRSF000296">
    <property type="entry name" value="SrpA"/>
    <property type="match status" value="1"/>
</dbReference>
<dbReference type="InterPro" id="IPR020835">
    <property type="entry name" value="Catalase_sf"/>
</dbReference>
<evidence type="ECO:0000313" key="3">
    <source>
        <dbReference type="EMBL" id="MDD1783118.1"/>
    </source>
</evidence>
<gene>
    <name evidence="3" type="ORF">LRP49_18280</name>
</gene>
<evidence type="ECO:0000256" key="2">
    <source>
        <dbReference type="SAM" id="SignalP"/>
    </source>
</evidence>
<name>A0ABT5QQ50_9GAMM</name>
<keyword evidence="1" id="KW-0575">Peroxidase</keyword>
<dbReference type="Proteomes" id="UP001149821">
    <property type="component" value="Unassembled WGS sequence"/>
</dbReference>
<keyword evidence="1" id="KW-0479">Metal-binding</keyword>
<comment type="cofactor">
    <cofactor evidence="1">
        <name>heme</name>
        <dbReference type="ChEBI" id="CHEBI:30413"/>
    </cofactor>
</comment>
<keyword evidence="4" id="KW-1185">Reference proteome</keyword>
<comment type="function">
    <text evidence="1">Has an organic peroxide-dependent peroxidase activity.</text>
</comment>
<dbReference type="InterPro" id="IPR018028">
    <property type="entry name" value="Catalase"/>
</dbReference>
<feature type="chain" id="PRO_5045132689" description="Catalase-related peroxidase" evidence="2">
    <location>
        <begin position="21"/>
        <end position="320"/>
    </location>
</feature>